<comment type="caution">
    <text evidence="3">The sequence shown here is derived from an EMBL/GenBank/DDBJ whole genome shotgun (WGS) entry which is preliminary data.</text>
</comment>
<organism evidence="3 4">
    <name type="scientific">Cryptococcus floricola</name>
    <dbReference type="NCBI Taxonomy" id="2591691"/>
    <lineage>
        <taxon>Eukaryota</taxon>
        <taxon>Fungi</taxon>
        <taxon>Dikarya</taxon>
        <taxon>Basidiomycota</taxon>
        <taxon>Agaricomycotina</taxon>
        <taxon>Tremellomycetes</taxon>
        <taxon>Tremellales</taxon>
        <taxon>Cryptococcaceae</taxon>
        <taxon>Cryptococcus</taxon>
    </lineage>
</organism>
<feature type="region of interest" description="Disordered" evidence="1">
    <location>
        <begin position="422"/>
        <end position="454"/>
    </location>
</feature>
<feature type="region of interest" description="Disordered" evidence="1">
    <location>
        <begin position="169"/>
        <end position="238"/>
    </location>
</feature>
<keyword evidence="2" id="KW-0812">Transmembrane</keyword>
<dbReference type="EMBL" id="NIDF01000032">
    <property type="protein sequence ID" value="TYJ55918.1"/>
    <property type="molecule type" value="Genomic_DNA"/>
</dbReference>
<dbReference type="AlphaFoldDB" id="A0A5D3AYQ1"/>
<evidence type="ECO:0000313" key="3">
    <source>
        <dbReference type="EMBL" id="TYJ55918.1"/>
    </source>
</evidence>
<evidence type="ECO:0000256" key="2">
    <source>
        <dbReference type="SAM" id="Phobius"/>
    </source>
</evidence>
<sequence>MSARGSTSTYHPHTVTILEYYETARVSPSAVASSSTRPIPSSADPATSTHNDEAAYTGAASSATDYGSKTSASIDGSIANSTVTSVTTSSTPSTRQPPLTIGAAVAIAVVSSLVVVGSIILIVMYTRRRRRMNKMPGNVAVPKRKKEKGGGRPLERIETPVPKAVAQLRSERSLLPQPSPPRMSQRETNGVVLPTHPRPAAHPNPSYQSPFLDPPRSSLTPATSRHRPESTYTDDSEFDMLAQDGSSYARTLSTYSEGVNSEYSERDLGTFVPMTSTSAHGHFSDTIAMSTRPTLAVDTKSASGPSDEGTWTYTAVDSSSAGGSGPGSGSSGWNPLLTATTPYSSTTRTLVSPFADPPSLPQPNTGSGSFMGPYLNHPSPSVVSDRSWRTEDDALLIARGAALDRERSVREGGLRRGTTIVRHLDGGSVPGREEEAQDDQEVHLPPAYGELYPH</sequence>
<dbReference type="Proteomes" id="UP000322245">
    <property type="component" value="Unassembled WGS sequence"/>
</dbReference>
<gene>
    <name evidence="3" type="ORF">B9479_003441</name>
</gene>
<evidence type="ECO:0000256" key="1">
    <source>
        <dbReference type="SAM" id="MobiDB-lite"/>
    </source>
</evidence>
<evidence type="ECO:0000313" key="4">
    <source>
        <dbReference type="Proteomes" id="UP000322245"/>
    </source>
</evidence>
<feature type="transmembrane region" description="Helical" evidence="2">
    <location>
        <begin position="99"/>
        <end position="125"/>
    </location>
</feature>
<name>A0A5D3AYQ1_9TREE</name>
<feature type="region of interest" description="Disordered" evidence="1">
    <location>
        <begin position="31"/>
        <end position="52"/>
    </location>
</feature>
<accession>A0A5D3AYQ1</accession>
<protein>
    <submittedName>
        <fullName evidence="3">Uncharacterized protein</fullName>
    </submittedName>
</protein>
<keyword evidence="2" id="KW-1133">Transmembrane helix</keyword>
<proteinExistence type="predicted"/>
<keyword evidence="4" id="KW-1185">Reference proteome</keyword>
<keyword evidence="2" id="KW-0472">Membrane</keyword>
<reference evidence="3 4" key="1">
    <citation type="submission" date="2017-05" db="EMBL/GenBank/DDBJ databases">
        <title>The Genome Sequence of Tsuchiyaea wingfieldii DSM 27421.</title>
        <authorList>
            <person name="Cuomo C."/>
            <person name="Passer A."/>
            <person name="Billmyre B."/>
            <person name="Heitman J."/>
        </authorList>
    </citation>
    <scope>NUCLEOTIDE SEQUENCE [LARGE SCALE GENOMIC DNA]</scope>
    <source>
        <strain evidence="3 4">DSM 27421</strain>
    </source>
</reference>